<dbReference type="GeneTree" id="ENSGT00910000145131"/>
<dbReference type="Pfam" id="PF15874">
    <property type="entry name" value="Il2rg"/>
    <property type="match status" value="1"/>
</dbReference>
<organism evidence="2 3">
    <name type="scientific">Lepisosteus oculatus</name>
    <name type="common">Spotted gar</name>
    <dbReference type="NCBI Taxonomy" id="7918"/>
    <lineage>
        <taxon>Eukaryota</taxon>
        <taxon>Metazoa</taxon>
        <taxon>Chordata</taxon>
        <taxon>Craniata</taxon>
        <taxon>Vertebrata</taxon>
        <taxon>Euteleostomi</taxon>
        <taxon>Actinopterygii</taxon>
        <taxon>Neopterygii</taxon>
        <taxon>Holostei</taxon>
        <taxon>Semionotiformes</taxon>
        <taxon>Lepisosteidae</taxon>
        <taxon>Lepisosteus</taxon>
    </lineage>
</organism>
<keyword evidence="3" id="KW-1185">Reference proteome</keyword>
<feature type="region of interest" description="Disordered" evidence="1">
    <location>
        <begin position="103"/>
        <end position="124"/>
    </location>
</feature>
<dbReference type="Bgee" id="ENSLOCG00000002310">
    <property type="expression patterns" value="Expressed in larva and 7 other cell types or tissues"/>
</dbReference>
<reference evidence="2" key="2">
    <citation type="submission" date="2025-08" db="UniProtKB">
        <authorList>
            <consortium name="Ensembl"/>
        </authorList>
    </citation>
    <scope>IDENTIFICATION</scope>
</reference>
<name>W5M2U6_LEPOC</name>
<evidence type="ECO:0000313" key="3">
    <source>
        <dbReference type="Proteomes" id="UP000018468"/>
    </source>
</evidence>
<dbReference type="InterPro" id="IPR039471">
    <property type="entry name" value="CXorf65-like"/>
</dbReference>
<protein>
    <submittedName>
        <fullName evidence="2">Uncharacterized protein</fullName>
    </submittedName>
</protein>
<dbReference type="PANTHER" id="PTHR33887">
    <property type="entry name" value="PB1 DOMAIN-CONTAINING PROTEIN"/>
    <property type="match status" value="1"/>
</dbReference>
<dbReference type="EMBL" id="AHAT01024093">
    <property type="status" value="NOT_ANNOTATED_CDS"/>
    <property type="molecule type" value="Genomic_DNA"/>
</dbReference>
<sequence length="124" mass="14006">MFITVLHGDNEQTLFNTDCKTITLLDSIKLRCHCASKAEVDLADESGQVRNLLQHRQRYASELLDEREEFILVSVSWPSGSHQPVYTPMLQDEDLLSSRFLGKQSSSPQRLKAAGHPSLRTKHG</sequence>
<dbReference type="eggNOG" id="ENOG502S8RG">
    <property type="taxonomic scope" value="Eukaryota"/>
</dbReference>
<dbReference type="PANTHER" id="PTHR33887:SF5">
    <property type="entry name" value="PB1 DOMAIN-CONTAINING PROTEIN"/>
    <property type="match status" value="1"/>
</dbReference>
<reference evidence="3" key="1">
    <citation type="submission" date="2011-12" db="EMBL/GenBank/DDBJ databases">
        <title>The Draft Genome of Lepisosteus oculatus.</title>
        <authorList>
            <consortium name="The Broad Institute Genome Assembly &amp; Analysis Group"/>
            <consortium name="Computational R&amp;D Group"/>
            <consortium name="and Sequencing Platform"/>
            <person name="Di Palma F."/>
            <person name="Alfoldi J."/>
            <person name="Johnson J."/>
            <person name="Berlin A."/>
            <person name="Gnerre S."/>
            <person name="Jaffe D."/>
            <person name="MacCallum I."/>
            <person name="Young S."/>
            <person name="Walker B.J."/>
            <person name="Lander E.S."/>
            <person name="Lindblad-Toh K."/>
        </authorList>
    </citation>
    <scope>NUCLEOTIDE SEQUENCE [LARGE SCALE GENOMIC DNA]</scope>
</reference>
<dbReference type="HOGENOM" id="CLU_132837_1_0_1"/>
<dbReference type="Ensembl" id="ENSLOCT00000002710.1">
    <property type="protein sequence ID" value="ENSLOCP00000002704.1"/>
    <property type="gene ID" value="ENSLOCG00000002310.1"/>
</dbReference>
<dbReference type="InParanoid" id="W5M2U6"/>
<evidence type="ECO:0000313" key="2">
    <source>
        <dbReference type="Ensembl" id="ENSLOCP00000002704.1"/>
    </source>
</evidence>
<dbReference type="AlphaFoldDB" id="W5M2U6"/>
<evidence type="ECO:0000256" key="1">
    <source>
        <dbReference type="SAM" id="MobiDB-lite"/>
    </source>
</evidence>
<dbReference type="Proteomes" id="UP000018468">
    <property type="component" value="Linkage group LG26"/>
</dbReference>
<accession>W5M2U6</accession>
<dbReference type="OMA" id="CKCHREA"/>
<reference evidence="2" key="3">
    <citation type="submission" date="2025-09" db="UniProtKB">
        <authorList>
            <consortium name="Ensembl"/>
        </authorList>
    </citation>
    <scope>IDENTIFICATION</scope>
</reference>
<proteinExistence type="predicted"/>